<dbReference type="Pfam" id="PF00704">
    <property type="entry name" value="Glyco_hydro_18"/>
    <property type="match status" value="1"/>
</dbReference>
<dbReference type="InterPro" id="IPR001919">
    <property type="entry name" value="CBD2"/>
</dbReference>
<evidence type="ECO:0000256" key="3">
    <source>
        <dbReference type="ARBA" id="ARBA00022801"/>
    </source>
</evidence>
<evidence type="ECO:0000256" key="8">
    <source>
        <dbReference type="RuleBase" id="RU000489"/>
    </source>
</evidence>
<organism evidence="12 13">
    <name type="scientific">Basidiobolus ranarum</name>
    <dbReference type="NCBI Taxonomy" id="34480"/>
    <lineage>
        <taxon>Eukaryota</taxon>
        <taxon>Fungi</taxon>
        <taxon>Fungi incertae sedis</taxon>
        <taxon>Zoopagomycota</taxon>
        <taxon>Entomophthoromycotina</taxon>
        <taxon>Basidiobolomycetes</taxon>
        <taxon>Basidiobolales</taxon>
        <taxon>Basidiobolaceae</taxon>
        <taxon>Basidiobolus</taxon>
    </lineage>
</organism>
<dbReference type="InterPro" id="IPR001223">
    <property type="entry name" value="Glyco_hydro18_cat"/>
</dbReference>
<feature type="domain" description="GH18" evidence="11">
    <location>
        <begin position="28"/>
        <end position="324"/>
    </location>
</feature>
<evidence type="ECO:0000256" key="7">
    <source>
        <dbReference type="ARBA" id="ARBA00023326"/>
    </source>
</evidence>
<feature type="compositionally biased region" description="Basic and acidic residues" evidence="9">
    <location>
        <begin position="341"/>
        <end position="477"/>
    </location>
</feature>
<dbReference type="PROSITE" id="PS51910">
    <property type="entry name" value="GH18_2"/>
    <property type="match status" value="1"/>
</dbReference>
<dbReference type="CDD" id="cd02877">
    <property type="entry name" value="GH18_hevamine_XipI_class_III"/>
    <property type="match status" value="1"/>
</dbReference>
<dbReference type="EC" id="3.2.1.14" evidence="2"/>
<evidence type="ECO:0000256" key="5">
    <source>
        <dbReference type="ARBA" id="ARBA00023277"/>
    </source>
</evidence>
<evidence type="ECO:0000256" key="6">
    <source>
        <dbReference type="ARBA" id="ARBA00023295"/>
    </source>
</evidence>
<comment type="catalytic activity">
    <reaction evidence="1">
        <text>Random endo-hydrolysis of N-acetyl-beta-D-glucosaminide (1-&gt;4)-beta-linkages in chitin and chitodextrins.</text>
        <dbReference type="EC" id="3.2.1.14"/>
    </reaction>
</comment>
<dbReference type="InterPro" id="IPR012291">
    <property type="entry name" value="CBM2_carb-bd_dom_sf"/>
</dbReference>
<evidence type="ECO:0000256" key="4">
    <source>
        <dbReference type="ARBA" id="ARBA00023024"/>
    </source>
</evidence>
<dbReference type="PANTHER" id="PTHR45708:SF49">
    <property type="entry name" value="ENDOCHITINASE"/>
    <property type="match status" value="1"/>
</dbReference>
<dbReference type="GO" id="GO:0008843">
    <property type="term" value="F:endochitinase activity"/>
    <property type="evidence" value="ECO:0007669"/>
    <property type="project" value="UniProtKB-EC"/>
</dbReference>
<reference evidence="12 13" key="1">
    <citation type="submission" date="2023-04" db="EMBL/GenBank/DDBJ databases">
        <title>Genome of Basidiobolus ranarum AG-B5.</title>
        <authorList>
            <person name="Stajich J.E."/>
            <person name="Carter-House D."/>
            <person name="Gryganskyi A."/>
        </authorList>
    </citation>
    <scope>NUCLEOTIDE SEQUENCE [LARGE SCALE GENOMIC DNA]</scope>
    <source>
        <strain evidence="12 13">AG-B5</strain>
    </source>
</reference>
<feature type="signal peptide" evidence="10">
    <location>
        <begin position="1"/>
        <end position="21"/>
    </location>
</feature>
<dbReference type="PANTHER" id="PTHR45708">
    <property type="entry name" value="ENDOCHITINASE"/>
    <property type="match status" value="1"/>
</dbReference>
<keyword evidence="6 8" id="KW-0326">Glycosidase</keyword>
<sequence>MVSSRIAALTAILASLSLTSAFDASCDSNLVAYWGQNAMGILDPTDRAVWEKPLDEYCNDDTLDVINIGFMNVFSGDVGSLPGINLSYHCTGPTFPGTNLLSCPQIGEHIKYCQSKGKKITMSLGGAVGSYGLDNDADSERLAKTVWDLFLGGSSQTRPFGSAVLDGIDLDIEAGISVGYGAFVQKLRSHFDSDKSRKYFTTAAPQCPFPDYFLGNALDQAWFDMVYIQFYNNFCTPTSPGQFNYDVWNHWATTKSHNPDVKLYIGTLGNPKAGSYGYMTPDELKPLIESTRQKYSSFGGVMTWEASTAEASMINGVSFAQSVKNILLDGAKCNGNSTPKPEPKPEPKPTTHKPEPKPTTHKPEPKPTTHKPELKPTTHKPEPKPTTHKPEPKPTTHKPEPKPTTHKTESKPTTHETESKHTTHKTESKPTTHKTESKHTTHKTESKSTTHKSEPKPTTTHKSEPKPTTTHKSEHKPTSTTEYVPNPTHPALGISTCPVQNAPCDTVALACNGHQYGQCVFGKWVLRECDAHNLLTCVQDDALLYCDWAYKYPDHKPCTDDQSTKRKRSIEGPSDHALVDFAAPLYNTDNFKTNVRVRTTSTAFSNHWRVQFDLPRGQSIQNSTRGVFSQKGTKVTIVSVPEKEPKWNMVILINVLGVHNSLSTDMVPLNAKFWDLGEI</sequence>
<feature type="region of interest" description="Disordered" evidence="9">
    <location>
        <begin position="330"/>
        <end position="487"/>
    </location>
</feature>
<keyword evidence="7" id="KW-0624">Polysaccharide degradation</keyword>
<dbReference type="Pfam" id="PF00553">
    <property type="entry name" value="CBM_2"/>
    <property type="match status" value="1"/>
</dbReference>
<dbReference type="InterPro" id="IPR045321">
    <property type="entry name" value="Cts1-like"/>
</dbReference>
<dbReference type="SUPFAM" id="SSF51445">
    <property type="entry name" value="(Trans)glycosidases"/>
    <property type="match status" value="1"/>
</dbReference>
<dbReference type="Gene3D" id="3.20.20.80">
    <property type="entry name" value="Glycosidases"/>
    <property type="match status" value="1"/>
</dbReference>
<evidence type="ECO:0000256" key="1">
    <source>
        <dbReference type="ARBA" id="ARBA00000822"/>
    </source>
</evidence>
<evidence type="ECO:0000313" key="13">
    <source>
        <dbReference type="Proteomes" id="UP001479436"/>
    </source>
</evidence>
<dbReference type="PROSITE" id="PS01095">
    <property type="entry name" value="GH18_1"/>
    <property type="match status" value="1"/>
</dbReference>
<feature type="chain" id="PRO_5045791071" description="chitinase" evidence="10">
    <location>
        <begin position="22"/>
        <end position="679"/>
    </location>
</feature>
<evidence type="ECO:0000256" key="9">
    <source>
        <dbReference type="SAM" id="MobiDB-lite"/>
    </source>
</evidence>
<dbReference type="SUPFAM" id="SSF49384">
    <property type="entry name" value="Carbohydrate-binding domain"/>
    <property type="match status" value="1"/>
</dbReference>
<dbReference type="EMBL" id="JASJQH010007012">
    <property type="protein sequence ID" value="KAK9720427.1"/>
    <property type="molecule type" value="Genomic_DNA"/>
</dbReference>
<dbReference type="Gene3D" id="2.60.40.290">
    <property type="match status" value="1"/>
</dbReference>
<dbReference type="PRINTS" id="PR01217">
    <property type="entry name" value="PRICHEXTENSN"/>
</dbReference>
<proteinExistence type="predicted"/>
<dbReference type="InterPro" id="IPR050542">
    <property type="entry name" value="Glycosyl_Hydrlase18_Chitinase"/>
</dbReference>
<keyword evidence="10" id="KW-0732">Signal</keyword>
<evidence type="ECO:0000259" key="11">
    <source>
        <dbReference type="PROSITE" id="PS51910"/>
    </source>
</evidence>
<evidence type="ECO:0000256" key="2">
    <source>
        <dbReference type="ARBA" id="ARBA00012729"/>
    </source>
</evidence>
<name>A0ABR2W528_9FUNG</name>
<keyword evidence="13" id="KW-1185">Reference proteome</keyword>
<dbReference type="InterPro" id="IPR001579">
    <property type="entry name" value="Glyco_hydro_18_chit_AS"/>
</dbReference>
<dbReference type="Proteomes" id="UP001479436">
    <property type="component" value="Unassembled WGS sequence"/>
</dbReference>
<keyword evidence="3 8" id="KW-0378">Hydrolase</keyword>
<keyword evidence="5" id="KW-0119">Carbohydrate metabolism</keyword>
<protein>
    <recommendedName>
        <fullName evidence="2">chitinase</fullName>
        <ecNumber evidence="2">3.2.1.14</ecNumber>
    </recommendedName>
</protein>
<evidence type="ECO:0000313" key="12">
    <source>
        <dbReference type="EMBL" id="KAK9720427.1"/>
    </source>
</evidence>
<keyword evidence="4" id="KW-0146">Chitin degradation</keyword>
<gene>
    <name evidence="12" type="primary">CHT2_3</name>
    <name evidence="12" type="ORF">K7432_004123</name>
</gene>
<evidence type="ECO:0000256" key="10">
    <source>
        <dbReference type="SAM" id="SignalP"/>
    </source>
</evidence>
<dbReference type="InterPro" id="IPR008965">
    <property type="entry name" value="CBM2/CBM3_carb-bd_dom_sf"/>
</dbReference>
<accession>A0ABR2W528</accession>
<comment type="caution">
    <text evidence="12">The sequence shown here is derived from an EMBL/GenBank/DDBJ whole genome shotgun (WGS) entry which is preliminary data.</text>
</comment>
<dbReference type="InterPro" id="IPR017853">
    <property type="entry name" value="GH"/>
</dbReference>